<feature type="compositionally biased region" description="Basic residues" evidence="8">
    <location>
        <begin position="663"/>
        <end position="677"/>
    </location>
</feature>
<feature type="compositionally biased region" description="Low complexity" evidence="8">
    <location>
        <begin position="686"/>
        <end position="700"/>
    </location>
</feature>
<dbReference type="Pfam" id="PF20260">
    <property type="entry name" value="PUA_4"/>
    <property type="match status" value="1"/>
</dbReference>
<name>A0ABR2YBF2_9CHLO</name>
<comment type="similarity">
    <text evidence="2">Belongs to the UFL1 family.</text>
</comment>
<dbReference type="InterPro" id="IPR056761">
    <property type="entry name" value="Ufl1-like_C"/>
</dbReference>
<dbReference type="Pfam" id="PF23659">
    <property type="entry name" value="UFL1"/>
    <property type="match status" value="1"/>
</dbReference>
<evidence type="ECO:0000256" key="7">
    <source>
        <dbReference type="ARBA" id="ARBA00047944"/>
    </source>
</evidence>
<evidence type="ECO:0000256" key="5">
    <source>
        <dbReference type="ARBA" id="ARBA00022786"/>
    </source>
</evidence>
<dbReference type="Pfam" id="PF09743">
    <property type="entry name" value="E3_UFM1_ligase"/>
    <property type="match status" value="1"/>
</dbReference>
<evidence type="ECO:0000256" key="4">
    <source>
        <dbReference type="ARBA" id="ARBA00022679"/>
    </source>
</evidence>
<evidence type="ECO:0000259" key="10">
    <source>
        <dbReference type="Pfam" id="PF20260"/>
    </source>
</evidence>
<evidence type="ECO:0000259" key="12">
    <source>
        <dbReference type="Pfam" id="PF25041"/>
    </source>
</evidence>
<comment type="similarity">
    <text evidence="1">Belongs to the RNA methyltransferase RsmE family.</text>
</comment>
<dbReference type="NCBIfam" id="TIGR00046">
    <property type="entry name" value="RsmE family RNA methyltransferase"/>
    <property type="match status" value="1"/>
</dbReference>
<evidence type="ECO:0000256" key="8">
    <source>
        <dbReference type="SAM" id="MobiDB-lite"/>
    </source>
</evidence>
<feature type="region of interest" description="Disordered" evidence="8">
    <location>
        <begin position="619"/>
        <end position="706"/>
    </location>
</feature>
<comment type="function">
    <text evidence="6">Specifically methylates the N3 position of the uracil ring of uridine 1498 (m3U1498) in 16S rRNA. Acts on the fully assembled 30S ribosomal subunit.</text>
</comment>
<evidence type="ECO:0000313" key="13">
    <source>
        <dbReference type="EMBL" id="KAK9901576.1"/>
    </source>
</evidence>
<keyword evidence="5" id="KW-0833">Ubl conjugation pathway</keyword>
<sequence>MHNSETWLVRSKYLNLDCLQIVSSKRPPRFYVPEHLLKNTSAGTTFQLNTDETHHALRVLRLRDGACLELCDGNGGLAMAELRGIAHNNKAYVETIENIRQVDWQGPKWEVVAACFSLKGGRADWLVEKCTELGAWGVRPILSVRSPHLGRKQVVIEVATIDEDSEEELEDVETPNQARMKRWERVAQAAVKQCLRAHTLVMRKPLHTSSLADIVAAAPLALVGLEGAPPVAQVLKDEAAATTQETKSVARLNERNVVELINKLQKLGLLSDGLLHTLDGREYLTTEHLQQQILEVVEESRGRIALVDLPAAIGVDLVHCERQADLAIESSKGSLQRIQGDLITLSYFDSLAAEVNETLKESGVVSISNLARQFQLAGELVLSIITPRMGTLVQGRLESGLIFTPAYIARIKAQLRGALRGCCVPVQIASLKKSLELGGTSPAAQMVTPIVEELAAEGAIQGQLRGGATSWVPAIYLRRQQESIVSFYRQNSYVGYDTVSKLGVNNARAHLEGLFPEGIPLQTAFVAPTLIQQLDAAVEEALESNSWVDCLPLVPSVLSATDAVDLLARCPSVKALESKAQGADKGQLLADSCVVSSAFLEELKQRSLAEARAAAEEALEQRTTASASAAPSTAEPGKQSTASKKAAVEEDNNSDDDWSRSSKAAKGKKGGKGKKQGGKGPPPGKAAPAKSSAASSAQQPTAGRGKAAAASTNAAVAAQLLSLEALTEKVLEWLPEVEGAGVEEGLPEALAAVVRPAALAQYEKTLTAVFSAGAEARRRRRDAMLKSLQETFEQLHLYANGIKPFAEDEATAQILSRHLLKGLGTEAVDFLLLYQEAEQEDAQERPKEESLTAGQRSALLRQLPSDTVTPATAAVEALNGTTAQDLVKAVEEAASAAGVRLRPLDKKAEKAAVQVQRQALQDNLNHETDPATALSLAVPLLVMQVHGCVVSVPGRALSGVIGCLKGGLSEEIHDLLASFHADVGLQLTTLEKLDQ</sequence>
<comment type="catalytic activity">
    <reaction evidence="7">
        <text>uridine(1498) in 16S rRNA + S-adenosyl-L-methionine = N(3)-methyluridine(1498) in 16S rRNA + S-adenosyl-L-homocysteine + H(+)</text>
        <dbReference type="Rhea" id="RHEA:42920"/>
        <dbReference type="Rhea" id="RHEA-COMP:10283"/>
        <dbReference type="Rhea" id="RHEA-COMP:10284"/>
        <dbReference type="ChEBI" id="CHEBI:15378"/>
        <dbReference type="ChEBI" id="CHEBI:57856"/>
        <dbReference type="ChEBI" id="CHEBI:59789"/>
        <dbReference type="ChEBI" id="CHEBI:65315"/>
        <dbReference type="ChEBI" id="CHEBI:74502"/>
        <dbReference type="EC" id="2.1.1.193"/>
    </reaction>
</comment>
<proteinExistence type="inferred from homology"/>
<keyword evidence="4" id="KW-0808">Transferase</keyword>
<evidence type="ECO:0000259" key="11">
    <source>
        <dbReference type="Pfam" id="PF23659"/>
    </source>
</evidence>
<evidence type="ECO:0000256" key="3">
    <source>
        <dbReference type="ARBA" id="ARBA00012328"/>
    </source>
</evidence>
<dbReference type="SUPFAM" id="SSF75217">
    <property type="entry name" value="alpha/beta knot"/>
    <property type="match status" value="1"/>
</dbReference>
<dbReference type="InterPro" id="IPR056580">
    <property type="entry name" value="Ufl1_dom"/>
</dbReference>
<feature type="domain" description="E3 UFM1-protein ligase 1-like N-terminal" evidence="9">
    <location>
        <begin position="242"/>
        <end position="509"/>
    </location>
</feature>
<dbReference type="Pfam" id="PF25041">
    <property type="entry name" value="UFL1_C"/>
    <property type="match status" value="1"/>
</dbReference>
<evidence type="ECO:0000313" key="14">
    <source>
        <dbReference type="Proteomes" id="UP001491310"/>
    </source>
</evidence>
<feature type="domain" description="E3 UFM1-protein ligase-like C-terminal" evidence="12">
    <location>
        <begin position="909"/>
        <end position="988"/>
    </location>
</feature>
<accession>A0ABR2YBF2</accession>
<feature type="compositionally biased region" description="Low complexity" evidence="8">
    <location>
        <begin position="621"/>
        <end position="634"/>
    </location>
</feature>
<evidence type="ECO:0000256" key="6">
    <source>
        <dbReference type="ARBA" id="ARBA00025699"/>
    </source>
</evidence>
<dbReference type="InterPro" id="IPR015947">
    <property type="entry name" value="PUA-like_sf"/>
</dbReference>
<evidence type="ECO:0000259" key="9">
    <source>
        <dbReference type="Pfam" id="PF09743"/>
    </source>
</evidence>
<dbReference type="InterPro" id="IPR029026">
    <property type="entry name" value="tRNA_m1G_MTases_N"/>
</dbReference>
<dbReference type="SUPFAM" id="SSF88697">
    <property type="entry name" value="PUA domain-like"/>
    <property type="match status" value="1"/>
</dbReference>
<dbReference type="EMBL" id="JALJOT010000017">
    <property type="protein sequence ID" value="KAK9901576.1"/>
    <property type="molecule type" value="Genomic_DNA"/>
</dbReference>
<keyword evidence="14" id="KW-1185">Reference proteome</keyword>
<protein>
    <recommendedName>
        <fullName evidence="3">16S rRNA (uracil(1498)-N(3))-methyltransferase</fullName>
        <ecNumber evidence="3">2.1.1.193</ecNumber>
    </recommendedName>
</protein>
<feature type="domain" description="Ribosomal RNA small subunit methyltransferase E PUA-like" evidence="10">
    <location>
        <begin position="48"/>
        <end position="94"/>
    </location>
</feature>
<dbReference type="InterPro" id="IPR018611">
    <property type="entry name" value="Ufl1"/>
</dbReference>
<dbReference type="PANTHER" id="PTHR31057">
    <property type="entry name" value="E3 UFM1-PROTEIN LIGASE 1"/>
    <property type="match status" value="1"/>
</dbReference>
<dbReference type="InterPro" id="IPR006700">
    <property type="entry name" value="RsmE"/>
</dbReference>
<dbReference type="Proteomes" id="UP001491310">
    <property type="component" value="Unassembled WGS sequence"/>
</dbReference>
<dbReference type="InterPro" id="IPR056579">
    <property type="entry name" value="Ufl1_N"/>
</dbReference>
<reference evidence="13 14" key="1">
    <citation type="journal article" date="2024" name="Nat. Commun.">
        <title>Phylogenomics reveals the evolutionary origins of lichenization in chlorophyte algae.</title>
        <authorList>
            <person name="Puginier C."/>
            <person name="Libourel C."/>
            <person name="Otte J."/>
            <person name="Skaloud P."/>
            <person name="Haon M."/>
            <person name="Grisel S."/>
            <person name="Petersen M."/>
            <person name="Berrin J.G."/>
            <person name="Delaux P.M."/>
            <person name="Dal Grande F."/>
            <person name="Keller J."/>
        </authorList>
    </citation>
    <scope>NUCLEOTIDE SEQUENCE [LARGE SCALE GENOMIC DNA]</scope>
    <source>
        <strain evidence="13 14">SAG 216-7</strain>
    </source>
</reference>
<gene>
    <name evidence="13" type="ORF">WJX75_002858</name>
</gene>
<feature type="domain" description="E3 UFM1-protein ligase 1-like" evidence="11">
    <location>
        <begin position="782"/>
        <end position="903"/>
    </location>
</feature>
<evidence type="ECO:0000256" key="2">
    <source>
        <dbReference type="ARBA" id="ARBA00010789"/>
    </source>
</evidence>
<dbReference type="Gene3D" id="3.40.1280.10">
    <property type="match status" value="1"/>
</dbReference>
<comment type="caution">
    <text evidence="13">The sequence shown here is derived from an EMBL/GenBank/DDBJ whole genome shotgun (WGS) entry which is preliminary data.</text>
</comment>
<dbReference type="Pfam" id="PF25870">
    <property type="entry name" value="WHD_UFL1_5th"/>
    <property type="match status" value="1"/>
</dbReference>
<evidence type="ECO:0000256" key="1">
    <source>
        <dbReference type="ARBA" id="ARBA00005528"/>
    </source>
</evidence>
<organism evidence="13 14">
    <name type="scientific">Coccomyxa subellipsoidea</name>
    <dbReference type="NCBI Taxonomy" id="248742"/>
    <lineage>
        <taxon>Eukaryota</taxon>
        <taxon>Viridiplantae</taxon>
        <taxon>Chlorophyta</taxon>
        <taxon>core chlorophytes</taxon>
        <taxon>Trebouxiophyceae</taxon>
        <taxon>Trebouxiophyceae incertae sedis</taxon>
        <taxon>Coccomyxaceae</taxon>
        <taxon>Coccomyxa</taxon>
    </lineage>
</organism>
<dbReference type="PANTHER" id="PTHR31057:SF0">
    <property type="entry name" value="E3 UFM1-PROTEIN LIGASE 1"/>
    <property type="match status" value="1"/>
</dbReference>
<dbReference type="EC" id="2.1.1.193" evidence="3"/>
<dbReference type="InterPro" id="IPR029028">
    <property type="entry name" value="Alpha/beta_knot_MTases"/>
</dbReference>
<dbReference type="InterPro" id="IPR046887">
    <property type="entry name" value="RsmE_PUA-like"/>
</dbReference>